<feature type="transmembrane region" description="Helical" evidence="7">
    <location>
        <begin position="26"/>
        <end position="49"/>
    </location>
</feature>
<keyword evidence="2 7" id="KW-0813">Transport</keyword>
<reference evidence="9 10" key="1">
    <citation type="submission" date="2019-09" db="EMBL/GenBank/DDBJ databases">
        <title>Draft Whole-Genome sequence of Blastochloris sulfoviridis DSM 729.</title>
        <authorList>
            <person name="Meyer T.E."/>
            <person name="Kyndt J.A."/>
        </authorList>
    </citation>
    <scope>NUCLEOTIDE SEQUENCE [LARGE SCALE GENOMIC DNA]</scope>
    <source>
        <strain evidence="9 10">DSM 729</strain>
    </source>
</reference>
<dbReference type="Pfam" id="PF04290">
    <property type="entry name" value="DctQ"/>
    <property type="match status" value="1"/>
</dbReference>
<feature type="transmembrane region" description="Helical" evidence="7">
    <location>
        <begin position="61"/>
        <end position="79"/>
    </location>
</feature>
<evidence type="ECO:0000256" key="2">
    <source>
        <dbReference type="ARBA" id="ARBA00022448"/>
    </source>
</evidence>
<evidence type="ECO:0000256" key="6">
    <source>
        <dbReference type="ARBA" id="ARBA00023136"/>
    </source>
</evidence>
<evidence type="ECO:0000313" key="9">
    <source>
        <dbReference type="EMBL" id="KAA5599590.1"/>
    </source>
</evidence>
<evidence type="ECO:0000256" key="3">
    <source>
        <dbReference type="ARBA" id="ARBA00022475"/>
    </source>
</evidence>
<dbReference type="InterPro" id="IPR055348">
    <property type="entry name" value="DctQ"/>
</dbReference>
<evidence type="ECO:0000256" key="1">
    <source>
        <dbReference type="ARBA" id="ARBA00004651"/>
    </source>
</evidence>
<comment type="subunit">
    <text evidence="7">The complex comprises the extracytoplasmic solute receptor protein and the two transmembrane proteins.</text>
</comment>
<dbReference type="GO" id="GO:0005886">
    <property type="term" value="C:plasma membrane"/>
    <property type="evidence" value="ECO:0007669"/>
    <property type="project" value="UniProtKB-SubCell"/>
</dbReference>
<evidence type="ECO:0000259" key="8">
    <source>
        <dbReference type="Pfam" id="PF04290"/>
    </source>
</evidence>
<comment type="caution">
    <text evidence="9">The sequence shown here is derived from an EMBL/GenBank/DDBJ whole genome shotgun (WGS) entry which is preliminary data.</text>
</comment>
<dbReference type="OrthoDB" id="6183232at2"/>
<keyword evidence="6 7" id="KW-0472">Membrane</keyword>
<dbReference type="AlphaFoldDB" id="A0A5M6HUL6"/>
<feature type="domain" description="Tripartite ATP-independent periplasmic transporters DctQ component" evidence="8">
    <location>
        <begin position="40"/>
        <end position="169"/>
    </location>
</feature>
<keyword evidence="10" id="KW-1185">Reference proteome</keyword>
<sequence>MPASQQEPVRNAAAARGRPTEVRISIGLALGGGAALVALSALVTLSVLLRWLGEGGIPGDFETVEMLTALAAFAMLPLCQQTRGNVIVDTLSRNWPPRAVRLVDALWDVLYAAVALIIAWGAWQGGRDALANGTATMVLGLPVGWAMIAAAGLAVWLAIGAVVSALRLVFEGRS</sequence>
<evidence type="ECO:0000256" key="4">
    <source>
        <dbReference type="ARBA" id="ARBA00022692"/>
    </source>
</evidence>
<feature type="transmembrane region" description="Helical" evidence="7">
    <location>
        <begin position="143"/>
        <end position="170"/>
    </location>
</feature>
<keyword evidence="7" id="KW-0997">Cell inner membrane</keyword>
<comment type="subcellular location">
    <subcellularLocation>
        <location evidence="7">Cell inner membrane</location>
        <topology evidence="7">Multi-pass membrane protein</topology>
    </subcellularLocation>
    <subcellularLocation>
        <location evidence="1">Cell membrane</location>
        <topology evidence="1">Multi-pass membrane protein</topology>
    </subcellularLocation>
</comment>
<dbReference type="GO" id="GO:0022857">
    <property type="term" value="F:transmembrane transporter activity"/>
    <property type="evidence" value="ECO:0007669"/>
    <property type="project" value="UniProtKB-UniRule"/>
</dbReference>
<keyword evidence="4 7" id="KW-0812">Transmembrane</keyword>
<gene>
    <name evidence="9" type="ORF">F1193_11685</name>
</gene>
<proteinExistence type="inferred from homology"/>
<dbReference type="Proteomes" id="UP000323886">
    <property type="component" value="Unassembled WGS sequence"/>
</dbReference>
<evidence type="ECO:0000313" key="10">
    <source>
        <dbReference type="Proteomes" id="UP000323886"/>
    </source>
</evidence>
<evidence type="ECO:0000256" key="7">
    <source>
        <dbReference type="RuleBase" id="RU369079"/>
    </source>
</evidence>
<keyword evidence="5 7" id="KW-1133">Transmembrane helix</keyword>
<keyword evidence="3" id="KW-1003">Cell membrane</keyword>
<comment type="function">
    <text evidence="7">Part of the tripartite ATP-independent periplasmic (TRAP) transport system.</text>
</comment>
<dbReference type="EMBL" id="VWPL01000020">
    <property type="protein sequence ID" value="KAA5599590.1"/>
    <property type="molecule type" value="Genomic_DNA"/>
</dbReference>
<accession>A0A5M6HUL6</accession>
<feature type="transmembrane region" description="Helical" evidence="7">
    <location>
        <begin position="100"/>
        <end position="123"/>
    </location>
</feature>
<name>A0A5M6HUL6_9HYPH</name>
<evidence type="ECO:0000256" key="5">
    <source>
        <dbReference type="ARBA" id="ARBA00022989"/>
    </source>
</evidence>
<protein>
    <recommendedName>
        <fullName evidence="7">TRAP transporter small permease protein</fullName>
    </recommendedName>
</protein>
<organism evidence="9 10">
    <name type="scientific">Blastochloris sulfoviridis</name>
    <dbReference type="NCBI Taxonomy" id="50712"/>
    <lineage>
        <taxon>Bacteria</taxon>
        <taxon>Pseudomonadati</taxon>
        <taxon>Pseudomonadota</taxon>
        <taxon>Alphaproteobacteria</taxon>
        <taxon>Hyphomicrobiales</taxon>
        <taxon>Blastochloridaceae</taxon>
        <taxon>Blastochloris</taxon>
    </lineage>
</organism>
<comment type="similarity">
    <text evidence="7">Belongs to the TRAP transporter small permease family.</text>
</comment>